<dbReference type="KEGG" id="nsh:GXM_01351"/>
<sequence>MLVNKYNASGLSPIQVSKFVVRTLVLIFKALKSLLQTLKTDLLV</sequence>
<organism evidence="1 2">
    <name type="scientific">Nostoc sphaeroides CCNUC1</name>
    <dbReference type="NCBI Taxonomy" id="2653204"/>
    <lineage>
        <taxon>Bacteria</taxon>
        <taxon>Bacillati</taxon>
        <taxon>Cyanobacteriota</taxon>
        <taxon>Cyanophyceae</taxon>
        <taxon>Nostocales</taxon>
        <taxon>Nostocaceae</taxon>
        <taxon>Nostoc</taxon>
    </lineage>
</organism>
<gene>
    <name evidence="1" type="ORF">GXM_01351</name>
</gene>
<evidence type="ECO:0000313" key="1">
    <source>
        <dbReference type="EMBL" id="QFS43878.1"/>
    </source>
</evidence>
<protein>
    <submittedName>
        <fullName evidence="1">Uncharacterized protein</fullName>
    </submittedName>
</protein>
<name>A0A5P8VTT7_9NOSO</name>
<accession>A0A5P8VTT7</accession>
<proteinExistence type="predicted"/>
<dbReference type="AlphaFoldDB" id="A0A5P8VTT7"/>
<reference evidence="1 2" key="1">
    <citation type="submission" date="2019-10" db="EMBL/GenBank/DDBJ databases">
        <title>Genomic and transcriptomic insights into the perfect genentic adaptation of a filamentous nitrogen-fixing cyanobacterium to rice fields.</title>
        <authorList>
            <person name="Chen Z."/>
        </authorList>
    </citation>
    <scope>NUCLEOTIDE SEQUENCE [LARGE SCALE GENOMIC DNA]</scope>
    <source>
        <strain evidence="1">CCNUC1</strain>
    </source>
</reference>
<evidence type="ECO:0000313" key="2">
    <source>
        <dbReference type="Proteomes" id="UP000326678"/>
    </source>
</evidence>
<dbReference type="EMBL" id="CP045226">
    <property type="protein sequence ID" value="QFS43878.1"/>
    <property type="molecule type" value="Genomic_DNA"/>
</dbReference>
<dbReference type="Proteomes" id="UP000326678">
    <property type="component" value="Chromosome Gxm1"/>
</dbReference>
<keyword evidence="2" id="KW-1185">Reference proteome</keyword>